<reference evidence="3" key="1">
    <citation type="journal article" date="2019" name="Int. J. Syst. Evol. Microbiol.">
        <title>The Global Catalogue of Microorganisms (GCM) 10K type strain sequencing project: providing services to taxonomists for standard genome sequencing and annotation.</title>
        <authorList>
            <consortium name="The Broad Institute Genomics Platform"/>
            <consortium name="The Broad Institute Genome Sequencing Center for Infectious Disease"/>
            <person name="Wu L."/>
            <person name="Ma J."/>
        </authorList>
    </citation>
    <scope>NUCLEOTIDE SEQUENCE [LARGE SCALE GENOMIC DNA]</scope>
    <source>
        <strain evidence="3">CGMCC 1.18578</strain>
    </source>
</reference>
<evidence type="ECO:0000313" key="2">
    <source>
        <dbReference type="EMBL" id="MFC5531724.1"/>
    </source>
</evidence>
<comment type="caution">
    <text evidence="2">The sequence shown here is derived from an EMBL/GenBank/DDBJ whole genome shotgun (WGS) entry which is preliminary data.</text>
</comment>
<dbReference type="RefSeq" id="WP_378113691.1">
    <property type="nucleotide sequence ID" value="NZ_JBHSNC010000056.1"/>
</dbReference>
<dbReference type="Proteomes" id="UP001596108">
    <property type="component" value="Unassembled WGS sequence"/>
</dbReference>
<protein>
    <submittedName>
        <fullName evidence="2">Uncharacterized protein</fullName>
    </submittedName>
</protein>
<name>A0ABW0R5D6_9BACL</name>
<feature type="transmembrane region" description="Helical" evidence="1">
    <location>
        <begin position="110"/>
        <end position="129"/>
    </location>
</feature>
<feature type="transmembrane region" description="Helical" evidence="1">
    <location>
        <begin position="136"/>
        <end position="160"/>
    </location>
</feature>
<keyword evidence="3" id="KW-1185">Reference proteome</keyword>
<keyword evidence="1" id="KW-0472">Membrane</keyword>
<feature type="transmembrane region" description="Helical" evidence="1">
    <location>
        <begin position="6"/>
        <end position="22"/>
    </location>
</feature>
<evidence type="ECO:0000256" key="1">
    <source>
        <dbReference type="SAM" id="Phobius"/>
    </source>
</evidence>
<keyword evidence="1" id="KW-0812">Transmembrane</keyword>
<accession>A0ABW0R5D6</accession>
<feature type="transmembrane region" description="Helical" evidence="1">
    <location>
        <begin position="172"/>
        <end position="190"/>
    </location>
</feature>
<gene>
    <name evidence="2" type="ORF">ACFPQ4_20095</name>
</gene>
<organism evidence="2 3">
    <name type="scientific">Cohnella yongneupensis</name>
    <dbReference type="NCBI Taxonomy" id="425006"/>
    <lineage>
        <taxon>Bacteria</taxon>
        <taxon>Bacillati</taxon>
        <taxon>Bacillota</taxon>
        <taxon>Bacilli</taxon>
        <taxon>Bacillales</taxon>
        <taxon>Paenibacillaceae</taxon>
        <taxon>Cohnella</taxon>
    </lineage>
</organism>
<keyword evidence="1" id="KW-1133">Transmembrane helix</keyword>
<feature type="transmembrane region" description="Helical" evidence="1">
    <location>
        <begin position="80"/>
        <end position="98"/>
    </location>
</feature>
<proteinExistence type="predicted"/>
<feature type="transmembrane region" description="Helical" evidence="1">
    <location>
        <begin position="56"/>
        <end position="73"/>
    </location>
</feature>
<evidence type="ECO:0000313" key="3">
    <source>
        <dbReference type="Proteomes" id="UP001596108"/>
    </source>
</evidence>
<feature type="transmembrane region" description="Helical" evidence="1">
    <location>
        <begin position="34"/>
        <end position="50"/>
    </location>
</feature>
<sequence>MSPVFGAVILWLATVILWWSGWKEEAADGIPHRAVAIFLSGWPLFMGWSLPLTSSVSLHGAWVWTLALIFAVAWKMEASWRWTSVSAGLLFGSIYLLLHRLSYFPFDWSQIAAPWGAAILIGGLAAILLRDAPAQLLSLSVAIAISESVTAIVVGHAGAVVSGHSLEWMRNWWIAVLFARLCAAIMQMFARVKRHREQRIGWRRGGERS</sequence>
<dbReference type="EMBL" id="JBHSNC010000056">
    <property type="protein sequence ID" value="MFC5531724.1"/>
    <property type="molecule type" value="Genomic_DNA"/>
</dbReference>